<dbReference type="Gene3D" id="1.10.1740.10">
    <property type="match status" value="1"/>
</dbReference>
<dbReference type="Pfam" id="PF08281">
    <property type="entry name" value="Sigma70_r4_2"/>
    <property type="match status" value="1"/>
</dbReference>
<feature type="domain" description="RNA polymerase sigma-70 region 2" evidence="5">
    <location>
        <begin position="24"/>
        <end position="92"/>
    </location>
</feature>
<dbReference type="HOGENOM" id="CLU_047691_3_4_0"/>
<dbReference type="STRING" id="326427.Cagg_2310"/>
<dbReference type="EMBL" id="CP001337">
    <property type="protein sequence ID" value="ACL25189.1"/>
    <property type="molecule type" value="Genomic_DNA"/>
</dbReference>
<keyword evidence="4" id="KW-0804">Transcription</keyword>
<dbReference type="RefSeq" id="WP_015941047.1">
    <property type="nucleotide sequence ID" value="NC_011831.1"/>
</dbReference>
<sequence length="194" mass="21684">MQPPTHHTIVTGLHQRDPQIIGWLYTTYAPRLIGYFTRRLRDPDLARDLYHELFLRLLERAPTFTDRGVPIEAWLFRLAHDLVVDTHRRAGRSVPLTDAAHSAADDAVTLTCLHAADQAALHQALTTLPLTYRRVLTLRFRDNCSLADTALQLGLSLSATKALQRRAIACLRALLVTAPDDVPPSLPPYSPPMA</sequence>
<dbReference type="GO" id="GO:0016987">
    <property type="term" value="F:sigma factor activity"/>
    <property type="evidence" value="ECO:0007669"/>
    <property type="project" value="UniProtKB-KW"/>
</dbReference>
<comment type="similarity">
    <text evidence="1">Belongs to the sigma-70 factor family. ECF subfamily.</text>
</comment>
<dbReference type="eggNOG" id="COG1595">
    <property type="taxonomic scope" value="Bacteria"/>
</dbReference>
<dbReference type="NCBIfam" id="TIGR02937">
    <property type="entry name" value="sigma70-ECF"/>
    <property type="match status" value="1"/>
</dbReference>
<evidence type="ECO:0000256" key="2">
    <source>
        <dbReference type="ARBA" id="ARBA00023015"/>
    </source>
</evidence>
<evidence type="ECO:0000256" key="4">
    <source>
        <dbReference type="ARBA" id="ARBA00023163"/>
    </source>
</evidence>
<dbReference type="InterPro" id="IPR007627">
    <property type="entry name" value="RNA_pol_sigma70_r2"/>
</dbReference>
<dbReference type="InterPro" id="IPR039425">
    <property type="entry name" value="RNA_pol_sigma-70-like"/>
</dbReference>
<evidence type="ECO:0000313" key="7">
    <source>
        <dbReference type="EMBL" id="ACL25189.1"/>
    </source>
</evidence>
<dbReference type="Gene3D" id="1.10.10.10">
    <property type="entry name" value="Winged helix-like DNA-binding domain superfamily/Winged helix DNA-binding domain"/>
    <property type="match status" value="1"/>
</dbReference>
<dbReference type="InterPro" id="IPR013325">
    <property type="entry name" value="RNA_pol_sigma_r2"/>
</dbReference>
<dbReference type="InterPro" id="IPR013324">
    <property type="entry name" value="RNA_pol_sigma_r3/r4-like"/>
</dbReference>
<dbReference type="AlphaFoldDB" id="B8GDC2"/>
<dbReference type="KEGG" id="cag:Cagg_2310"/>
<evidence type="ECO:0000256" key="3">
    <source>
        <dbReference type="ARBA" id="ARBA00023082"/>
    </source>
</evidence>
<dbReference type="GO" id="GO:0006352">
    <property type="term" value="P:DNA-templated transcription initiation"/>
    <property type="evidence" value="ECO:0007669"/>
    <property type="project" value="InterPro"/>
</dbReference>
<proteinExistence type="inferred from homology"/>
<gene>
    <name evidence="7" type="ordered locus">Cagg_2310</name>
</gene>
<keyword evidence="8" id="KW-1185">Reference proteome</keyword>
<evidence type="ECO:0000313" key="8">
    <source>
        <dbReference type="Proteomes" id="UP000002508"/>
    </source>
</evidence>
<protein>
    <submittedName>
        <fullName evidence="7">RNA polymerase, sigma-24 subunit, ECF subfamily</fullName>
    </submittedName>
</protein>
<organism evidence="7 8">
    <name type="scientific">Chloroflexus aggregans (strain MD-66 / DSM 9485)</name>
    <dbReference type="NCBI Taxonomy" id="326427"/>
    <lineage>
        <taxon>Bacteria</taxon>
        <taxon>Bacillati</taxon>
        <taxon>Chloroflexota</taxon>
        <taxon>Chloroflexia</taxon>
        <taxon>Chloroflexales</taxon>
        <taxon>Chloroflexineae</taxon>
        <taxon>Chloroflexaceae</taxon>
        <taxon>Chloroflexus</taxon>
    </lineage>
</organism>
<keyword evidence="3" id="KW-0731">Sigma factor</keyword>
<dbReference type="Proteomes" id="UP000002508">
    <property type="component" value="Chromosome"/>
</dbReference>
<accession>B8GDC2</accession>
<keyword evidence="2" id="KW-0805">Transcription regulation</keyword>
<dbReference type="PANTHER" id="PTHR43133">
    <property type="entry name" value="RNA POLYMERASE ECF-TYPE SIGMA FACTO"/>
    <property type="match status" value="1"/>
</dbReference>
<dbReference type="OrthoDB" id="157311at2"/>
<dbReference type="CDD" id="cd06171">
    <property type="entry name" value="Sigma70_r4"/>
    <property type="match status" value="1"/>
</dbReference>
<dbReference type="InterPro" id="IPR013249">
    <property type="entry name" value="RNA_pol_sigma70_r4_t2"/>
</dbReference>
<dbReference type="PANTHER" id="PTHR43133:SF62">
    <property type="entry name" value="RNA POLYMERASE SIGMA FACTOR SIGZ"/>
    <property type="match status" value="1"/>
</dbReference>
<evidence type="ECO:0000259" key="5">
    <source>
        <dbReference type="Pfam" id="PF04542"/>
    </source>
</evidence>
<dbReference type="Pfam" id="PF04542">
    <property type="entry name" value="Sigma70_r2"/>
    <property type="match status" value="1"/>
</dbReference>
<dbReference type="GO" id="GO:0003677">
    <property type="term" value="F:DNA binding"/>
    <property type="evidence" value="ECO:0007669"/>
    <property type="project" value="InterPro"/>
</dbReference>
<name>B8GDC2_CHLAD</name>
<dbReference type="InterPro" id="IPR014284">
    <property type="entry name" value="RNA_pol_sigma-70_dom"/>
</dbReference>
<dbReference type="InterPro" id="IPR036388">
    <property type="entry name" value="WH-like_DNA-bd_sf"/>
</dbReference>
<evidence type="ECO:0000259" key="6">
    <source>
        <dbReference type="Pfam" id="PF08281"/>
    </source>
</evidence>
<feature type="domain" description="RNA polymerase sigma factor 70 region 4 type 2" evidence="6">
    <location>
        <begin position="120"/>
        <end position="171"/>
    </location>
</feature>
<dbReference type="SUPFAM" id="SSF88946">
    <property type="entry name" value="Sigma2 domain of RNA polymerase sigma factors"/>
    <property type="match status" value="1"/>
</dbReference>
<evidence type="ECO:0000256" key="1">
    <source>
        <dbReference type="ARBA" id="ARBA00010641"/>
    </source>
</evidence>
<dbReference type="SUPFAM" id="SSF88659">
    <property type="entry name" value="Sigma3 and sigma4 domains of RNA polymerase sigma factors"/>
    <property type="match status" value="1"/>
</dbReference>
<reference evidence="7" key="1">
    <citation type="submission" date="2008-12" db="EMBL/GenBank/DDBJ databases">
        <title>Complete sequence of Chloroflexus aggregans DSM 9485.</title>
        <authorList>
            <consortium name="US DOE Joint Genome Institute"/>
            <person name="Lucas S."/>
            <person name="Copeland A."/>
            <person name="Lapidus A."/>
            <person name="Glavina del Rio T."/>
            <person name="Dalin E."/>
            <person name="Tice H."/>
            <person name="Pitluck S."/>
            <person name="Foster B."/>
            <person name="Larimer F."/>
            <person name="Land M."/>
            <person name="Hauser L."/>
            <person name="Kyrpides N."/>
            <person name="Mikhailova N."/>
            <person name="Bryant D."/>
            <person name="Richardson P."/>
        </authorList>
    </citation>
    <scope>NUCLEOTIDE SEQUENCE</scope>
    <source>
        <strain evidence="7">DSM 9485</strain>
    </source>
</reference>